<dbReference type="AlphaFoldDB" id="A0A0B8RQ87"/>
<sequence>MAASVLRLASRRCLSVRLNAGFPMRRVLPMTTSAKEEMAKFWEKNTQSKRPLSPHITIYEWSLPMMMSITHRGTGMGMSLGVSLFALSALALPGQFPDYLDMIKSLSLGPALIYSAKFALALPLTYHTWNGIRHLAWDMGIGFKIPHLYQSGALVLILTVFSSLGIAAM</sequence>
<evidence type="ECO:0000256" key="4">
    <source>
        <dbReference type="ARBA" id="ARBA00014631"/>
    </source>
</evidence>
<evidence type="ECO:0000256" key="8">
    <source>
        <dbReference type="ARBA" id="ARBA00022989"/>
    </source>
</evidence>
<accession>A0A0B8RQ87</accession>
<dbReference type="FunFam" id="1.20.1300.10:FF:000006">
    <property type="entry name" value="Succinate dehydrogenase cytochrome b560 subunit, mitochondrial"/>
    <property type="match status" value="1"/>
</dbReference>
<keyword evidence="6 13" id="KW-0812">Transmembrane</keyword>
<evidence type="ECO:0000256" key="6">
    <source>
        <dbReference type="ARBA" id="ARBA00022692"/>
    </source>
</evidence>
<dbReference type="PROSITE" id="PS01001">
    <property type="entry name" value="SDH_CYT_2"/>
    <property type="match status" value="1"/>
</dbReference>
<dbReference type="Gene3D" id="1.20.1300.10">
    <property type="entry name" value="Fumarate reductase/succinate dehydrogenase, transmembrane subunit"/>
    <property type="match status" value="1"/>
</dbReference>
<dbReference type="PROSITE" id="PS01000">
    <property type="entry name" value="SDH_CYT_1"/>
    <property type="match status" value="1"/>
</dbReference>
<dbReference type="InterPro" id="IPR018495">
    <property type="entry name" value="Succ_DH_cyt_bsu_CS"/>
</dbReference>
<evidence type="ECO:0000256" key="3">
    <source>
        <dbReference type="ARBA" id="ARBA00011758"/>
    </source>
</evidence>
<evidence type="ECO:0000256" key="11">
    <source>
        <dbReference type="ARBA" id="ARBA00045023"/>
    </source>
</evidence>
<keyword evidence="7" id="KW-0479">Metal-binding</keyword>
<dbReference type="GO" id="GO:0046872">
    <property type="term" value="F:metal ion binding"/>
    <property type="evidence" value="ECO:0007669"/>
    <property type="project" value="UniProtKB-KW"/>
</dbReference>
<dbReference type="InterPro" id="IPR034804">
    <property type="entry name" value="SQR/QFR_C/D"/>
</dbReference>
<comment type="subcellular location">
    <subcellularLocation>
        <location evidence="1">Membrane</location>
        <topology evidence="1">Multi-pass membrane protein</topology>
    </subcellularLocation>
</comment>
<keyword evidence="9" id="KW-0408">Iron</keyword>
<protein>
    <recommendedName>
        <fullName evidence="4">Succinate dehydrogenase cytochrome b560 subunit, mitochondrial</fullName>
    </recommendedName>
    <alternativeName>
        <fullName evidence="11">Malate dehydrogenase [quinone] cytochrome b560 subunit</fullName>
    </alternativeName>
</protein>
<feature type="transmembrane region" description="Helical" evidence="13">
    <location>
        <begin position="147"/>
        <end position="168"/>
    </location>
</feature>
<comment type="function">
    <text evidence="12">Membrane-anchoring subunit of succinate dehydrogenase (SDH) that is involved in complex II of the mitochondrial electron transport chain and is responsible for transferring electrons from succinate to ubiquinone (coenzyme Q). SDH also oxidizes malate to the non-canonical enol form of oxaloacetate, enol-oxaloacetate. Enol-oxaloacetate, which is a potent inhibitor of the succinate dehydrogenase activity, is further isomerized into keto-oxaloacetate.</text>
</comment>
<evidence type="ECO:0000256" key="7">
    <source>
        <dbReference type="ARBA" id="ARBA00022723"/>
    </source>
</evidence>
<evidence type="ECO:0000256" key="13">
    <source>
        <dbReference type="SAM" id="Phobius"/>
    </source>
</evidence>
<dbReference type="SUPFAM" id="SSF81343">
    <property type="entry name" value="Fumarate reductase respiratory complex transmembrane subunits"/>
    <property type="match status" value="1"/>
</dbReference>
<dbReference type="GO" id="GO:0005739">
    <property type="term" value="C:mitochondrion"/>
    <property type="evidence" value="ECO:0007669"/>
    <property type="project" value="GOC"/>
</dbReference>
<dbReference type="GO" id="GO:0009055">
    <property type="term" value="F:electron transfer activity"/>
    <property type="evidence" value="ECO:0007669"/>
    <property type="project" value="InterPro"/>
</dbReference>
<feature type="transmembrane region" description="Helical" evidence="13">
    <location>
        <begin position="108"/>
        <end position="126"/>
    </location>
</feature>
<dbReference type="GO" id="GO:0006121">
    <property type="term" value="P:mitochondrial electron transport, succinate to ubiquinone"/>
    <property type="evidence" value="ECO:0007669"/>
    <property type="project" value="TreeGrafter"/>
</dbReference>
<reference evidence="14" key="1">
    <citation type="journal article" date="2014" name="BMC Genomics">
        <title>RNA-seq and high-definition mass spectrometry reveal the complex and divergent venoms of two rear-fanged colubrid snakes.</title>
        <authorList>
            <person name="McGivern J.J."/>
            <person name="Wray K.P."/>
            <person name="Margres M.J."/>
            <person name="Couch M.E."/>
            <person name="Mackessy S.P."/>
            <person name="Rokyta D.R."/>
        </authorList>
    </citation>
    <scope>NUCLEOTIDE SEQUENCE</scope>
    <source>
        <tissue evidence="14">Venom gland</tissue>
    </source>
</reference>
<keyword evidence="10 13" id="KW-0472">Membrane</keyword>
<dbReference type="Pfam" id="PF01127">
    <property type="entry name" value="Sdh_cyt"/>
    <property type="match status" value="1"/>
</dbReference>
<evidence type="ECO:0000256" key="12">
    <source>
        <dbReference type="ARBA" id="ARBA00045847"/>
    </source>
</evidence>
<dbReference type="InterPro" id="IPR014314">
    <property type="entry name" value="Succ_DH_cytb556"/>
</dbReference>
<evidence type="ECO:0000256" key="2">
    <source>
        <dbReference type="ARBA" id="ARBA00005163"/>
    </source>
</evidence>
<keyword evidence="5" id="KW-0349">Heme</keyword>
<dbReference type="GO" id="GO:0006099">
    <property type="term" value="P:tricarboxylic acid cycle"/>
    <property type="evidence" value="ECO:0007669"/>
    <property type="project" value="InterPro"/>
</dbReference>
<name>A0A0B8RQ87_9SAUR</name>
<dbReference type="PANTHER" id="PTHR10978">
    <property type="entry name" value="SUCCINATE DEHYDROGENASE CYTOCHROME B560 SUBUNIT"/>
    <property type="match status" value="1"/>
</dbReference>
<evidence type="ECO:0000256" key="10">
    <source>
        <dbReference type="ARBA" id="ARBA00023136"/>
    </source>
</evidence>
<evidence type="ECO:0000313" key="14">
    <source>
        <dbReference type="EMBL" id="JAG66590.1"/>
    </source>
</evidence>
<keyword evidence="8 13" id="KW-1133">Transmembrane helix</keyword>
<evidence type="ECO:0000256" key="9">
    <source>
        <dbReference type="ARBA" id="ARBA00023004"/>
    </source>
</evidence>
<proteinExistence type="predicted"/>
<organism evidence="14">
    <name type="scientific">Philothamnus irregularis</name>
    <name type="common">brown tree snake</name>
    <dbReference type="NCBI Taxonomy" id="1899461"/>
    <lineage>
        <taxon>Eukaryota</taxon>
        <taxon>Metazoa</taxon>
        <taxon>Chordata</taxon>
        <taxon>Craniata</taxon>
        <taxon>Vertebrata</taxon>
        <taxon>Euteleostomi</taxon>
        <taxon>Lepidosauria</taxon>
        <taxon>Squamata</taxon>
        <taxon>Bifurcata</taxon>
        <taxon>Unidentata</taxon>
        <taxon>Episquamata</taxon>
        <taxon>Toxicofera</taxon>
        <taxon>Serpentes</taxon>
        <taxon>Colubroidea</taxon>
        <taxon>Colubridae</taxon>
        <taxon>Colubrinae</taxon>
        <taxon>Philothamnus</taxon>
    </lineage>
</organism>
<dbReference type="InterPro" id="IPR000701">
    <property type="entry name" value="SuccDH_FuR_B_TM-su"/>
</dbReference>
<dbReference type="CDD" id="cd03499">
    <property type="entry name" value="SQR_TypeC_SdhC"/>
    <property type="match status" value="1"/>
</dbReference>
<dbReference type="NCBIfam" id="TIGR02970">
    <property type="entry name" value="succ_dehyd_cytB"/>
    <property type="match status" value="1"/>
</dbReference>
<evidence type="ECO:0000256" key="5">
    <source>
        <dbReference type="ARBA" id="ARBA00022617"/>
    </source>
</evidence>
<feature type="transmembrane region" description="Helical" evidence="13">
    <location>
        <begin position="75"/>
        <end position="96"/>
    </location>
</feature>
<evidence type="ECO:0000256" key="1">
    <source>
        <dbReference type="ARBA" id="ARBA00004141"/>
    </source>
</evidence>
<comment type="pathway">
    <text evidence="2">Carbohydrate metabolism; tricarboxylic acid cycle.</text>
</comment>
<dbReference type="Gene3D" id="1.20.5.540">
    <property type="entry name" value="Single helix bin"/>
    <property type="match status" value="1"/>
</dbReference>
<dbReference type="PANTHER" id="PTHR10978:SF5">
    <property type="entry name" value="SUCCINATE DEHYDROGENASE CYTOCHROME B560 SUBUNIT, MITOCHONDRIAL"/>
    <property type="match status" value="1"/>
</dbReference>
<comment type="subunit">
    <text evidence="3">Component of complex II composed of four subunits: the flavoprotein (FP) SDHA, iron-sulfur protein (IP) SDHB, and a cytochrome b560 composed of SDHC and SDHD.</text>
</comment>
<dbReference type="EMBL" id="GBSH01002436">
    <property type="protein sequence ID" value="JAG66590.1"/>
    <property type="molecule type" value="Transcribed_RNA"/>
</dbReference>
<dbReference type="GO" id="GO:0016020">
    <property type="term" value="C:membrane"/>
    <property type="evidence" value="ECO:0007669"/>
    <property type="project" value="UniProtKB-SubCell"/>
</dbReference>